<name>A0A0A2LXB5_9FLAO</name>
<dbReference type="Proteomes" id="UP000030152">
    <property type="component" value="Unassembled WGS sequence"/>
</dbReference>
<gene>
    <name evidence="1" type="ORF">Q765_20615</name>
</gene>
<protein>
    <recommendedName>
        <fullName evidence="3">Macroglobulin domain-containing protein</fullName>
    </recommendedName>
</protein>
<sequence length="765" mass="86622">MGISNKYIAFKNVVSWIVWATLLFLTSVTDAQEANSVPDIISNRLENITANHTREEVYLQTSKDIYETSEDLWFKGYVLNSQFFTPSQNTKTLYVSLLQMPHKKVVWEEKYAVKNGFTDGHIYIQDTLQPGEYALVAQTGFSVNADDNEIKSVKKIVIIKSIDALKEKSQAETAAVQTDSIDFQFMPEGGHLVAGITSKVAFKSVDNKGNPVEVKGVIYNGTKAMFSIASYHGGMGSFYIIPLADDAYSVKLEGYNTNYPLPKVAATGYVLQLLSKNADTLNLRVAKSKALPEQKMYVRLQLRGTVYNTAQFTINGEKRIKMPVGDIPSGIAEVTLFDSEFKPVAERLIFINEDKKLNITATLDKIEYGTKDKVKLKFTAVDDKGGPIVAHFGVSISDDVYLDPKNSETIESYYQLSTQVKGKICNPGYYFNPQNKNRQPALDLLLLTQGWRSYQWAEDNLARQASKKQPFVSDTLTGIILAKKPKARDKLHQQIVMNYFGFEELNKTLLEVDSKGKYTIFPENLQFDKREYAYFKLLQSSSDIAIQRIVDPATEKIRKITAKKQFVYPLPGNQKKAPVPPERFKVAKNVNQLNEVVLTARVKKKRAFRDKYLGKLDSLSNNVDYVCEFGVLNCPRHPFNGLRPVEGQVYKDPDTNVFLAPYRFHHYTEDELLAKFNMTRIKSYYPAKEFYSPVYDAETIDNTNDFRNTLYWNPNLITDASGVAEIEFYTSDITSKYKIMIEGVSGDGLLGSQALEFKVVKKEVK</sequence>
<comment type="caution">
    <text evidence="1">The sequence shown here is derived from an EMBL/GenBank/DDBJ whole genome shotgun (WGS) entry which is preliminary data.</text>
</comment>
<dbReference type="AlphaFoldDB" id="A0A0A2LXB5"/>
<dbReference type="EMBL" id="JRLX01000045">
    <property type="protein sequence ID" value="KGO84624.1"/>
    <property type="molecule type" value="Genomic_DNA"/>
</dbReference>
<dbReference type="RefSeq" id="WP_020211987.1">
    <property type="nucleotide sequence ID" value="NZ_JRLX01000045.1"/>
</dbReference>
<keyword evidence="2" id="KW-1185">Reference proteome</keyword>
<reference evidence="1 2" key="1">
    <citation type="submission" date="2013-09" db="EMBL/GenBank/DDBJ databases">
        <authorList>
            <person name="Zeng Z."/>
            <person name="Chen C."/>
        </authorList>
    </citation>
    <scope>NUCLEOTIDE SEQUENCE [LARGE SCALE GENOMIC DNA]</scope>
    <source>
        <strain evidence="1 2">WB 3.3-2</strain>
    </source>
</reference>
<dbReference type="STRING" id="1121895.GCA_000378485_00858"/>
<accession>A0A0A2LXB5</accession>
<proteinExistence type="predicted"/>
<dbReference type="Gene3D" id="2.60.40.1930">
    <property type="match status" value="1"/>
</dbReference>
<evidence type="ECO:0008006" key="3">
    <source>
        <dbReference type="Google" id="ProtNLM"/>
    </source>
</evidence>
<organism evidence="1 2">
    <name type="scientific">Flavobacterium rivuli WB 3.3-2 = DSM 21788</name>
    <dbReference type="NCBI Taxonomy" id="1121895"/>
    <lineage>
        <taxon>Bacteria</taxon>
        <taxon>Pseudomonadati</taxon>
        <taxon>Bacteroidota</taxon>
        <taxon>Flavobacteriia</taxon>
        <taxon>Flavobacteriales</taxon>
        <taxon>Flavobacteriaceae</taxon>
        <taxon>Flavobacterium</taxon>
    </lineage>
</organism>
<evidence type="ECO:0000313" key="2">
    <source>
        <dbReference type="Proteomes" id="UP000030152"/>
    </source>
</evidence>
<dbReference type="OrthoDB" id="679547at2"/>
<dbReference type="eggNOG" id="COG2373">
    <property type="taxonomic scope" value="Bacteria"/>
</dbReference>
<evidence type="ECO:0000313" key="1">
    <source>
        <dbReference type="EMBL" id="KGO84624.1"/>
    </source>
</evidence>